<keyword evidence="11" id="KW-1185">Reference proteome</keyword>
<dbReference type="SUPFAM" id="SSF53032">
    <property type="entry name" value="tRNA-intron endonuclease catalytic domain-like"/>
    <property type="match status" value="1"/>
</dbReference>
<evidence type="ECO:0000313" key="10">
    <source>
        <dbReference type="EMBL" id="EKD14942.1"/>
    </source>
</evidence>
<dbReference type="STRING" id="1072389.K1WRA6"/>
<keyword evidence="2 5" id="KW-0819">tRNA processing</keyword>
<feature type="active site" evidence="6">
    <location>
        <position position="288"/>
    </location>
</feature>
<dbReference type="Pfam" id="PF01974">
    <property type="entry name" value="tRNA_int_endo"/>
    <property type="match status" value="1"/>
</dbReference>
<evidence type="ECO:0000256" key="4">
    <source>
        <dbReference type="ARBA" id="ARBA00059865"/>
    </source>
</evidence>
<dbReference type="HOGENOM" id="CLU_049366_0_0_1"/>
<dbReference type="PANTHER" id="PTHR13070:SF0">
    <property type="entry name" value="TRNA-SPLICING ENDONUCLEASE SUBUNIT SEN34"/>
    <property type="match status" value="1"/>
</dbReference>
<dbReference type="FunCoup" id="K1WRA6">
    <property type="interactions" value="135"/>
</dbReference>
<accession>K1WRA6</accession>
<evidence type="ECO:0000256" key="1">
    <source>
        <dbReference type="ARBA" id="ARBA00008078"/>
    </source>
</evidence>
<dbReference type="InterPro" id="IPR006676">
    <property type="entry name" value="tRNA_splic"/>
</dbReference>
<dbReference type="OMA" id="RTFSLEW"/>
<dbReference type="Gene3D" id="3.40.1350.10">
    <property type="match status" value="1"/>
</dbReference>
<proteinExistence type="inferred from homology"/>
<evidence type="ECO:0000256" key="3">
    <source>
        <dbReference type="ARBA" id="ARBA00023239"/>
    </source>
</evidence>
<dbReference type="EMBL" id="JH921443">
    <property type="protein sequence ID" value="EKD14942.1"/>
    <property type="molecule type" value="Genomic_DNA"/>
</dbReference>
<evidence type="ECO:0000259" key="9">
    <source>
        <dbReference type="Pfam" id="PF26577"/>
    </source>
</evidence>
<dbReference type="InterPro" id="IPR036167">
    <property type="entry name" value="tRNA_intron_Endo_cat-like_sf"/>
</dbReference>
<dbReference type="GO" id="GO:0000213">
    <property type="term" value="F:tRNA-intron lyase activity"/>
    <property type="evidence" value="ECO:0007669"/>
    <property type="project" value="UniProtKB-UniRule"/>
</dbReference>
<dbReference type="FunFam" id="3.40.1350.10:FF:000008">
    <property type="entry name" value="tRNA-splicing endonuclease subunit Sen34"/>
    <property type="match status" value="1"/>
</dbReference>
<dbReference type="GeneID" id="18762638"/>
<feature type="active site" evidence="6">
    <location>
        <position position="257"/>
    </location>
</feature>
<dbReference type="OrthoDB" id="48041at2759"/>
<dbReference type="Proteomes" id="UP000006753">
    <property type="component" value="Unassembled WGS sequence"/>
</dbReference>
<keyword evidence="3 5" id="KW-0456">Lyase</keyword>
<keyword evidence="10" id="KW-0255">Endonuclease</keyword>
<evidence type="ECO:0000256" key="7">
    <source>
        <dbReference type="SAM" id="MobiDB-lite"/>
    </source>
</evidence>
<keyword evidence="10" id="KW-0540">Nuclease</keyword>
<feature type="domain" description="TSEN34 N-terminal" evidence="9">
    <location>
        <begin position="12"/>
        <end position="81"/>
    </location>
</feature>
<dbReference type="InParanoid" id="K1WRA6"/>
<dbReference type="PANTHER" id="PTHR13070">
    <property type="entry name" value="TRNA-SPLICING ENDONUCLEASE SUBUNIT SEN34-RELATED"/>
    <property type="match status" value="1"/>
</dbReference>
<dbReference type="NCBIfam" id="TIGR00324">
    <property type="entry name" value="endA"/>
    <property type="match status" value="1"/>
</dbReference>
<comment type="similarity">
    <text evidence="1 5">Belongs to the tRNA-intron endonuclease family.</text>
</comment>
<organism evidence="10 11">
    <name type="scientific">Marssonina brunnea f. sp. multigermtubi (strain MB_m1)</name>
    <name type="common">Marssonina leaf spot fungus</name>
    <dbReference type="NCBI Taxonomy" id="1072389"/>
    <lineage>
        <taxon>Eukaryota</taxon>
        <taxon>Fungi</taxon>
        <taxon>Dikarya</taxon>
        <taxon>Ascomycota</taxon>
        <taxon>Pezizomycotina</taxon>
        <taxon>Leotiomycetes</taxon>
        <taxon>Helotiales</taxon>
        <taxon>Drepanopezizaceae</taxon>
        <taxon>Drepanopeziza</taxon>
    </lineage>
</organism>
<feature type="domain" description="tRNA intron endonuclease catalytic" evidence="8">
    <location>
        <begin position="221"/>
        <end position="296"/>
    </location>
</feature>
<dbReference type="InterPro" id="IPR011856">
    <property type="entry name" value="tRNA_endonuc-like_dom_sf"/>
</dbReference>
<dbReference type="GO" id="GO:0003676">
    <property type="term" value="F:nucleic acid binding"/>
    <property type="evidence" value="ECO:0007669"/>
    <property type="project" value="InterPro"/>
</dbReference>
<dbReference type="GO" id="GO:0000379">
    <property type="term" value="P:tRNA-type intron splice site recognition and cleavage"/>
    <property type="evidence" value="ECO:0007669"/>
    <property type="project" value="UniProtKB-UniRule"/>
</dbReference>
<evidence type="ECO:0000313" key="11">
    <source>
        <dbReference type="Proteomes" id="UP000006753"/>
    </source>
</evidence>
<evidence type="ECO:0000259" key="8">
    <source>
        <dbReference type="Pfam" id="PF01974"/>
    </source>
</evidence>
<evidence type="ECO:0000256" key="6">
    <source>
        <dbReference type="PIRSR" id="PIRSR017250-50"/>
    </source>
</evidence>
<evidence type="ECO:0000256" key="5">
    <source>
        <dbReference type="PIRNR" id="PIRNR017250"/>
    </source>
</evidence>
<dbReference type="InterPro" id="IPR006677">
    <property type="entry name" value="tRNA_intron_Endonuc_cat-like"/>
</dbReference>
<comment type="function">
    <text evidence="4">Constitutes one of the two catalytic subunit of the tRNA-splicing endonuclease complex, a complex responsible for identification and cleavage of the splice sites in pre-tRNA. It cleaves pre-tRNA at the 5'- and 3'-splice sites to release the intron. The products are an intron and two tRNA half-molecules bearing 2',3'-cyclic phosphate and 5'-OH termini. There are no conserved sequences at the splice sites, but the intron is invariably located at the same site in the gene, placing the splice sites an invariant distance from the constant structural features of the tRNA body. It probably carries the active site for 3'-splice site cleavage.</text>
</comment>
<dbReference type="PIRSF" id="PIRSF017250">
    <property type="entry name" value="tRNA_splic_SEN34"/>
    <property type="match status" value="1"/>
</dbReference>
<dbReference type="CDD" id="cd22363">
    <property type="entry name" value="tRNA-intron_lyase_C"/>
    <property type="match status" value="1"/>
</dbReference>
<name>K1WRA6_MARBU</name>
<dbReference type="KEGG" id="mbe:MBM_06703"/>
<reference evidence="10 11" key="1">
    <citation type="journal article" date="2012" name="BMC Genomics">
        <title>Sequencing the genome of Marssonina brunnea reveals fungus-poplar co-evolution.</title>
        <authorList>
            <person name="Zhu S."/>
            <person name="Cao Y.-Z."/>
            <person name="Jiang C."/>
            <person name="Tan B.-Y."/>
            <person name="Wang Z."/>
            <person name="Feng S."/>
            <person name="Zhang L."/>
            <person name="Su X.-H."/>
            <person name="Brejova B."/>
            <person name="Vinar T."/>
            <person name="Xu M."/>
            <person name="Wang M.-X."/>
            <person name="Zhang S.-G."/>
            <person name="Huang M.-R."/>
            <person name="Wu R."/>
            <person name="Zhou Y."/>
        </authorList>
    </citation>
    <scope>NUCLEOTIDE SEQUENCE [LARGE SCALE GENOMIC DNA]</scope>
    <source>
        <strain evidence="10 11">MB_m1</strain>
    </source>
</reference>
<dbReference type="EC" id="4.6.1.16" evidence="5"/>
<sequence>MAPVFDSVSEPIPISLISGRYMLFDVNVVTYLRRTHHICGTLMGTLPQSPQQNLFFGMPMELMPEEAKLLVEKGVAYILDDKQWHKTRLLNTLQGADKQAYLKSLRTIVVQARKVCLEESQRKTKYALAMKAAREIPENANDLLGTSRESHASDPDPSLSYPPSTADSADVSLFEPKSNASSRVNNRLVSTGPVAATLTISYHPSSLPQNPGSSPDPSVSSSYALFAHLHARGYYLMPGLRFGCNYNVYPGDPLRFHSHFLATSYDFDQDIPLFDIIGGGRLGTAVKKGFLIGGVDPGMKESKSGENVRTFCIEWAGM</sequence>
<dbReference type="InterPro" id="IPR016690">
    <property type="entry name" value="TSEN34"/>
</dbReference>
<dbReference type="Pfam" id="PF26577">
    <property type="entry name" value="TSEN34_N"/>
    <property type="match status" value="1"/>
</dbReference>
<feature type="region of interest" description="Disordered" evidence="7">
    <location>
        <begin position="145"/>
        <end position="171"/>
    </location>
</feature>
<feature type="active site" evidence="6">
    <location>
        <position position="249"/>
    </location>
</feature>
<protein>
    <recommendedName>
        <fullName evidence="5">tRNA-splicing endonuclease subunit Sen34</fullName>
        <ecNumber evidence="5">4.6.1.16</ecNumber>
    </recommendedName>
</protein>
<dbReference type="AlphaFoldDB" id="K1WRA6"/>
<dbReference type="InterPro" id="IPR059049">
    <property type="entry name" value="TSEN34_N"/>
</dbReference>
<gene>
    <name evidence="10" type="ORF">MBM_06703</name>
</gene>
<feature type="compositionally biased region" description="Low complexity" evidence="7">
    <location>
        <begin position="155"/>
        <end position="164"/>
    </location>
</feature>
<dbReference type="eggNOG" id="KOG4133">
    <property type="taxonomic scope" value="Eukaryota"/>
</dbReference>
<evidence type="ECO:0000256" key="2">
    <source>
        <dbReference type="ARBA" id="ARBA00022694"/>
    </source>
</evidence>
<dbReference type="GO" id="GO:0000214">
    <property type="term" value="C:tRNA-intron endonuclease complex"/>
    <property type="evidence" value="ECO:0007669"/>
    <property type="project" value="UniProtKB-UniRule"/>
</dbReference>
<keyword evidence="10" id="KW-0378">Hydrolase</keyword>